<accession>A0A7Z1GW14</accession>
<evidence type="ECO:0000313" key="2">
    <source>
        <dbReference type="EMBL" id="PFG71568.1"/>
    </source>
</evidence>
<keyword evidence="1" id="KW-1133">Transmembrane helix</keyword>
<gene>
    <name evidence="2" type="ORF">DM05_1927</name>
</gene>
<keyword evidence="1" id="KW-0472">Membrane</keyword>
<reference evidence="2 3" key="1">
    <citation type="submission" date="2017-09" db="EMBL/GenBank/DDBJ databases">
        <authorList>
            <person name="DeBolt S."/>
            <person name="Huntemann M."/>
            <person name="Clum A."/>
            <person name="Pillay M."/>
            <person name="Palaniappan K."/>
            <person name="Varghese N."/>
            <person name="Mikhailova N."/>
            <person name="Stamatis D."/>
            <person name="Reddy T."/>
            <person name="Daum C."/>
            <person name="Shapiro N."/>
            <person name="Ivanova N."/>
            <person name="Kyrpides N."/>
            <person name="Woyke T."/>
        </authorList>
    </citation>
    <scope>NUCLEOTIDE SEQUENCE [LARGE SCALE GENOMIC DNA]</scope>
    <source>
        <strain evidence="2 3">A2-S9</strain>
    </source>
</reference>
<protein>
    <submittedName>
        <fullName evidence="2">Uncharacterized protein</fullName>
    </submittedName>
</protein>
<name>A0A7Z1GW14_9PSED</name>
<proteinExistence type="predicted"/>
<feature type="transmembrane region" description="Helical" evidence="1">
    <location>
        <begin position="16"/>
        <end position="40"/>
    </location>
</feature>
<dbReference type="AlphaFoldDB" id="A0A7Z1GW14"/>
<dbReference type="Proteomes" id="UP000221580">
    <property type="component" value="Unassembled WGS sequence"/>
</dbReference>
<evidence type="ECO:0000256" key="1">
    <source>
        <dbReference type="SAM" id="Phobius"/>
    </source>
</evidence>
<evidence type="ECO:0000313" key="3">
    <source>
        <dbReference type="Proteomes" id="UP000221580"/>
    </source>
</evidence>
<keyword evidence="1" id="KW-0812">Transmembrane</keyword>
<comment type="caution">
    <text evidence="2">The sequence shown here is derived from an EMBL/GenBank/DDBJ whole genome shotgun (WGS) entry which is preliminary data.</text>
</comment>
<feature type="transmembrane region" description="Helical" evidence="1">
    <location>
        <begin position="61"/>
        <end position="80"/>
    </location>
</feature>
<sequence length="183" mass="20326">MWHGNPDLPTFGSTGAAILGFCFVLLMFLPVIGVMVLILFGLEAMQGASSSDGASLTTSPLILFMLGFVVLMGLVFAWMFSASRVLAFTFDENRQLLTLTVTRRGRKPAEVQVPFSDIICISPYLLASYDRHGHFSVVCQGPRGKEFEYRLAEGTSLEDMEFHAAWLRAIIGERMHEPMNLDK</sequence>
<organism evidence="2 3">
    <name type="scientific">Pseudomonas poae</name>
    <dbReference type="NCBI Taxonomy" id="200451"/>
    <lineage>
        <taxon>Bacteria</taxon>
        <taxon>Pseudomonadati</taxon>
        <taxon>Pseudomonadota</taxon>
        <taxon>Gammaproteobacteria</taxon>
        <taxon>Pseudomonadales</taxon>
        <taxon>Pseudomonadaceae</taxon>
        <taxon>Pseudomonas</taxon>
    </lineage>
</organism>
<reference evidence="2 3" key="2">
    <citation type="submission" date="2017-10" db="EMBL/GenBank/DDBJ databases">
        <title>Bacterial endophytes that colonize and modify switchgrass growth.</title>
        <authorList>
            <person name="Debolt S."/>
        </authorList>
    </citation>
    <scope>NUCLEOTIDE SEQUENCE [LARGE SCALE GENOMIC DNA]</scope>
    <source>
        <strain evidence="2 3">A2-S9</strain>
    </source>
</reference>
<dbReference type="EMBL" id="PDJN01000001">
    <property type="protein sequence ID" value="PFG71568.1"/>
    <property type="molecule type" value="Genomic_DNA"/>
</dbReference>